<dbReference type="InterPro" id="IPR003374">
    <property type="entry name" value="ApbE-like_sf"/>
</dbReference>
<name>A0A644V2I1_9ZZZZ</name>
<accession>A0A644V2I1</accession>
<dbReference type="PIRSF" id="PIRSF006421">
    <property type="entry name" value="UCP006421"/>
    <property type="match status" value="1"/>
</dbReference>
<dbReference type="SUPFAM" id="SSF143631">
    <property type="entry name" value="ApbE-like"/>
    <property type="match status" value="1"/>
</dbReference>
<dbReference type="NCBIfam" id="NF003324">
    <property type="entry name" value="PRK04334.1-4"/>
    <property type="match status" value="1"/>
</dbReference>
<dbReference type="InterPro" id="IPR007183">
    <property type="entry name" value="UPF0280"/>
</dbReference>
<proteinExistence type="inferred from homology"/>
<organism evidence="1">
    <name type="scientific">bioreactor metagenome</name>
    <dbReference type="NCBI Taxonomy" id="1076179"/>
    <lineage>
        <taxon>unclassified sequences</taxon>
        <taxon>metagenomes</taxon>
        <taxon>ecological metagenomes</taxon>
    </lineage>
</organism>
<sequence>MIREKFAYRETITTILADDVSHIEAAKEGMIAARTGLERYLLADPFFQMSYGPVPASSGAPETVRRMADASFEADVGPMAAVAASIGWAGVMSMQESGAVFGLIDNGGDIVLFSDRDVRVGIYAGSAPSSGKTAFIIPPQTEILGICTSSATVGPSVSFGIADSVTCFSRDPAKADAWATGLCNILTPETFGAAMEQVAGSSVFAVYAVIGNWIGRWGNLPEIAAADVSYDLITKG</sequence>
<dbReference type="HAMAP" id="MF_01079">
    <property type="entry name" value="UPF0280"/>
    <property type="match status" value="1"/>
</dbReference>
<reference evidence="1" key="1">
    <citation type="submission" date="2019-08" db="EMBL/GenBank/DDBJ databases">
        <authorList>
            <person name="Kucharzyk K."/>
            <person name="Murdoch R.W."/>
            <person name="Higgins S."/>
            <person name="Loffler F."/>
        </authorList>
    </citation>
    <scope>NUCLEOTIDE SEQUENCE</scope>
</reference>
<dbReference type="InterPro" id="IPR037456">
    <property type="entry name" value="MA1715-like"/>
</dbReference>
<evidence type="ECO:0000313" key="1">
    <source>
        <dbReference type="EMBL" id="MPL85528.1"/>
    </source>
</evidence>
<protein>
    <submittedName>
        <fullName evidence="1">Uncharacterized protein</fullName>
    </submittedName>
</protein>
<dbReference type="AlphaFoldDB" id="A0A644V2I1"/>
<dbReference type="EMBL" id="VSSQ01000207">
    <property type="protein sequence ID" value="MPL85528.1"/>
    <property type="molecule type" value="Genomic_DNA"/>
</dbReference>
<dbReference type="Gene3D" id="3.10.520.10">
    <property type="entry name" value="ApbE-like domains"/>
    <property type="match status" value="1"/>
</dbReference>
<comment type="caution">
    <text evidence="1">The sequence shown here is derived from an EMBL/GenBank/DDBJ whole genome shotgun (WGS) entry which is preliminary data.</text>
</comment>
<gene>
    <name evidence="1" type="ORF">SDC9_31497</name>
</gene>